<dbReference type="GO" id="GO:0036431">
    <property type="term" value="F:dCMP kinase activity"/>
    <property type="evidence" value="ECO:0007669"/>
    <property type="project" value="InterPro"/>
</dbReference>
<dbReference type="HAMAP" id="MF_00238">
    <property type="entry name" value="Cytidyl_kinase_type1"/>
    <property type="match status" value="1"/>
</dbReference>
<name>A0A517PAN9_9PLAN</name>
<reference evidence="10 11" key="1">
    <citation type="submission" date="2019-02" db="EMBL/GenBank/DDBJ databases">
        <title>Deep-cultivation of Planctomycetes and their phenomic and genomic characterization uncovers novel biology.</title>
        <authorList>
            <person name="Wiegand S."/>
            <person name="Jogler M."/>
            <person name="Boedeker C."/>
            <person name="Pinto D."/>
            <person name="Vollmers J."/>
            <person name="Rivas-Marin E."/>
            <person name="Kohn T."/>
            <person name="Peeters S.H."/>
            <person name="Heuer A."/>
            <person name="Rast P."/>
            <person name="Oberbeckmann S."/>
            <person name="Bunk B."/>
            <person name="Jeske O."/>
            <person name="Meyerdierks A."/>
            <person name="Storesund J.E."/>
            <person name="Kallscheuer N."/>
            <person name="Luecker S."/>
            <person name="Lage O.M."/>
            <person name="Pohl T."/>
            <person name="Merkel B.J."/>
            <person name="Hornburger P."/>
            <person name="Mueller R.-W."/>
            <person name="Bruemmer F."/>
            <person name="Labrenz M."/>
            <person name="Spormann A.M."/>
            <person name="Op den Camp H."/>
            <person name="Overmann J."/>
            <person name="Amann R."/>
            <person name="Jetten M.S.M."/>
            <person name="Mascher T."/>
            <person name="Medema M.H."/>
            <person name="Devos D.P."/>
            <person name="Kaster A.-K."/>
            <person name="Ovreas L."/>
            <person name="Rohde M."/>
            <person name="Galperin M.Y."/>
            <person name="Jogler C."/>
        </authorList>
    </citation>
    <scope>NUCLEOTIDE SEQUENCE [LARGE SCALE GENOMIC DNA]</scope>
    <source>
        <strain evidence="10 11">CA12</strain>
    </source>
</reference>
<dbReference type="Pfam" id="PF02224">
    <property type="entry name" value="Cytidylate_kin"/>
    <property type="match status" value="1"/>
</dbReference>
<dbReference type="EMBL" id="CP036265">
    <property type="protein sequence ID" value="QDT16445.1"/>
    <property type="molecule type" value="Genomic_DNA"/>
</dbReference>
<evidence type="ECO:0000259" key="9">
    <source>
        <dbReference type="Pfam" id="PF02224"/>
    </source>
</evidence>
<evidence type="ECO:0000256" key="5">
    <source>
        <dbReference type="ARBA" id="ARBA00022840"/>
    </source>
</evidence>
<protein>
    <recommendedName>
        <fullName evidence="8">Cytidylate kinase</fullName>
        <shortName evidence="8">CK</shortName>
        <ecNumber evidence="8">2.7.4.25</ecNumber>
    </recommendedName>
    <alternativeName>
        <fullName evidence="8">Cytidine monophosphate kinase</fullName>
        <shortName evidence="8">CMP kinase</shortName>
    </alternativeName>
</protein>
<dbReference type="GO" id="GO:0006220">
    <property type="term" value="P:pyrimidine nucleotide metabolic process"/>
    <property type="evidence" value="ECO:0007669"/>
    <property type="project" value="UniProtKB-UniRule"/>
</dbReference>
<dbReference type="GO" id="GO:0005524">
    <property type="term" value="F:ATP binding"/>
    <property type="evidence" value="ECO:0007669"/>
    <property type="project" value="UniProtKB-UniRule"/>
</dbReference>
<dbReference type="GO" id="GO:0005737">
    <property type="term" value="C:cytoplasm"/>
    <property type="evidence" value="ECO:0007669"/>
    <property type="project" value="UniProtKB-SubCell"/>
</dbReference>
<keyword evidence="4 8" id="KW-0418">Kinase</keyword>
<sequence>MIITLDGPAGSGKSSVARRLADELGFRFLNTGAMYRAVGLLCERAGTDLGDADACGRTAAAARLAQDGDRLSVDGEDWTELVRTPAAGAAASAVAVHPPVRAALVALQRAVGEAGDTVTEGRDQGTVVFPDAALKVFLTADAEARAERRRLELLAAGRDVPLAEVLAEVTGRDDKDERRAAAPLKPAADAVRYDTTGKPLEAVVADLVALARERGA</sequence>
<dbReference type="GO" id="GO:0036430">
    <property type="term" value="F:CMP kinase activity"/>
    <property type="evidence" value="ECO:0007669"/>
    <property type="project" value="RHEA"/>
</dbReference>
<accession>A0A517PAN9</accession>
<evidence type="ECO:0000256" key="4">
    <source>
        <dbReference type="ARBA" id="ARBA00022777"/>
    </source>
</evidence>
<comment type="similarity">
    <text evidence="1 8">Belongs to the cytidylate kinase family. Type 1 subfamily.</text>
</comment>
<dbReference type="Gene3D" id="3.40.50.300">
    <property type="entry name" value="P-loop containing nucleotide triphosphate hydrolases"/>
    <property type="match status" value="1"/>
</dbReference>
<feature type="domain" description="Cytidylate kinase" evidence="9">
    <location>
        <begin position="3"/>
        <end position="212"/>
    </location>
</feature>
<comment type="subcellular location">
    <subcellularLocation>
        <location evidence="8">Cytoplasm</location>
    </subcellularLocation>
</comment>
<gene>
    <name evidence="8 10" type="primary">cmk</name>
    <name evidence="10" type="ORF">CA12_25480</name>
</gene>
<evidence type="ECO:0000256" key="2">
    <source>
        <dbReference type="ARBA" id="ARBA00022679"/>
    </source>
</evidence>
<dbReference type="OrthoDB" id="9807434at2"/>
<evidence type="ECO:0000256" key="6">
    <source>
        <dbReference type="ARBA" id="ARBA00047615"/>
    </source>
</evidence>
<evidence type="ECO:0000313" key="10">
    <source>
        <dbReference type="EMBL" id="QDT16445.1"/>
    </source>
</evidence>
<evidence type="ECO:0000256" key="8">
    <source>
        <dbReference type="HAMAP-Rule" id="MF_00238"/>
    </source>
</evidence>
<dbReference type="InterPro" id="IPR011994">
    <property type="entry name" value="Cytidylate_kinase_dom"/>
</dbReference>
<dbReference type="CDD" id="cd02020">
    <property type="entry name" value="CMPK"/>
    <property type="match status" value="1"/>
</dbReference>
<dbReference type="InterPro" id="IPR027417">
    <property type="entry name" value="P-loop_NTPase"/>
</dbReference>
<evidence type="ECO:0000256" key="7">
    <source>
        <dbReference type="ARBA" id="ARBA00048478"/>
    </source>
</evidence>
<keyword evidence="3 8" id="KW-0547">Nucleotide-binding</keyword>
<proteinExistence type="inferred from homology"/>
<keyword evidence="11" id="KW-1185">Reference proteome</keyword>
<dbReference type="Proteomes" id="UP000318741">
    <property type="component" value="Chromosome"/>
</dbReference>
<dbReference type="SUPFAM" id="SSF52540">
    <property type="entry name" value="P-loop containing nucleoside triphosphate hydrolases"/>
    <property type="match status" value="1"/>
</dbReference>
<keyword evidence="2 8" id="KW-0808">Transferase</keyword>
<dbReference type="KEGG" id="acaf:CA12_25480"/>
<comment type="catalytic activity">
    <reaction evidence="6 8">
        <text>dCMP + ATP = dCDP + ADP</text>
        <dbReference type="Rhea" id="RHEA:25094"/>
        <dbReference type="ChEBI" id="CHEBI:30616"/>
        <dbReference type="ChEBI" id="CHEBI:57566"/>
        <dbReference type="ChEBI" id="CHEBI:58593"/>
        <dbReference type="ChEBI" id="CHEBI:456216"/>
        <dbReference type="EC" id="2.7.4.25"/>
    </reaction>
</comment>
<evidence type="ECO:0000313" key="11">
    <source>
        <dbReference type="Proteomes" id="UP000318741"/>
    </source>
</evidence>
<dbReference type="NCBIfam" id="TIGR00017">
    <property type="entry name" value="cmk"/>
    <property type="match status" value="1"/>
</dbReference>
<comment type="catalytic activity">
    <reaction evidence="7 8">
        <text>CMP + ATP = CDP + ADP</text>
        <dbReference type="Rhea" id="RHEA:11600"/>
        <dbReference type="ChEBI" id="CHEBI:30616"/>
        <dbReference type="ChEBI" id="CHEBI:58069"/>
        <dbReference type="ChEBI" id="CHEBI:60377"/>
        <dbReference type="ChEBI" id="CHEBI:456216"/>
        <dbReference type="EC" id="2.7.4.25"/>
    </reaction>
</comment>
<keyword evidence="5 8" id="KW-0067">ATP-binding</keyword>
<keyword evidence="8" id="KW-0963">Cytoplasm</keyword>
<dbReference type="AlphaFoldDB" id="A0A517PAN9"/>
<evidence type="ECO:0000256" key="1">
    <source>
        <dbReference type="ARBA" id="ARBA00009427"/>
    </source>
</evidence>
<dbReference type="RefSeq" id="WP_145359269.1">
    <property type="nucleotide sequence ID" value="NZ_CP036265.1"/>
</dbReference>
<feature type="binding site" evidence="8">
    <location>
        <begin position="7"/>
        <end position="15"/>
    </location>
    <ligand>
        <name>ATP</name>
        <dbReference type="ChEBI" id="CHEBI:30616"/>
    </ligand>
</feature>
<organism evidence="10 11">
    <name type="scientific">Alienimonas californiensis</name>
    <dbReference type="NCBI Taxonomy" id="2527989"/>
    <lineage>
        <taxon>Bacteria</taxon>
        <taxon>Pseudomonadati</taxon>
        <taxon>Planctomycetota</taxon>
        <taxon>Planctomycetia</taxon>
        <taxon>Planctomycetales</taxon>
        <taxon>Planctomycetaceae</taxon>
        <taxon>Alienimonas</taxon>
    </lineage>
</organism>
<dbReference type="InterPro" id="IPR003136">
    <property type="entry name" value="Cytidylate_kin"/>
</dbReference>
<dbReference type="EC" id="2.7.4.25" evidence="8"/>
<evidence type="ECO:0000256" key="3">
    <source>
        <dbReference type="ARBA" id="ARBA00022741"/>
    </source>
</evidence>